<keyword evidence="4" id="KW-1185">Reference proteome</keyword>
<evidence type="ECO:0000313" key="3">
    <source>
        <dbReference type="EMBL" id="KAK9864146.1"/>
    </source>
</evidence>
<accession>A0AAW1T2Y2</accession>
<comment type="caution">
    <text evidence="3">The sequence shown here is derived from an EMBL/GenBank/DDBJ whole genome shotgun (WGS) entry which is preliminary data.</text>
</comment>
<organism evidence="3 4">
    <name type="scientific">Apatococcus fuscideae</name>
    <dbReference type="NCBI Taxonomy" id="2026836"/>
    <lineage>
        <taxon>Eukaryota</taxon>
        <taxon>Viridiplantae</taxon>
        <taxon>Chlorophyta</taxon>
        <taxon>core chlorophytes</taxon>
        <taxon>Trebouxiophyceae</taxon>
        <taxon>Chlorellales</taxon>
        <taxon>Chlorellaceae</taxon>
        <taxon>Apatococcus</taxon>
    </lineage>
</organism>
<dbReference type="PANTHER" id="PTHR31087:SF161">
    <property type="entry name" value="TUBBY C 2 FAMILY PROTEIN"/>
    <property type="match status" value="1"/>
</dbReference>
<comment type="similarity">
    <text evidence="1">Belongs to the LOR family.</text>
</comment>
<dbReference type="AlphaFoldDB" id="A0AAW1T2Y2"/>
<name>A0AAW1T2Y2_9CHLO</name>
<protein>
    <submittedName>
        <fullName evidence="3">Uncharacterized protein</fullName>
    </submittedName>
</protein>
<dbReference type="Pfam" id="PF04525">
    <property type="entry name" value="LOR"/>
    <property type="match status" value="1"/>
</dbReference>
<reference evidence="3 4" key="1">
    <citation type="journal article" date="2024" name="Nat. Commun.">
        <title>Phylogenomics reveals the evolutionary origins of lichenization in chlorophyte algae.</title>
        <authorList>
            <person name="Puginier C."/>
            <person name="Libourel C."/>
            <person name="Otte J."/>
            <person name="Skaloud P."/>
            <person name="Haon M."/>
            <person name="Grisel S."/>
            <person name="Petersen M."/>
            <person name="Berrin J.G."/>
            <person name="Delaux P.M."/>
            <person name="Dal Grande F."/>
            <person name="Keller J."/>
        </authorList>
    </citation>
    <scope>NUCLEOTIDE SEQUENCE [LARGE SCALE GENOMIC DNA]</scope>
    <source>
        <strain evidence="3 4">SAG 2523</strain>
    </source>
</reference>
<evidence type="ECO:0000256" key="1">
    <source>
        <dbReference type="ARBA" id="ARBA00005437"/>
    </source>
</evidence>
<evidence type="ECO:0000313" key="4">
    <source>
        <dbReference type="Proteomes" id="UP001485043"/>
    </source>
</evidence>
<proteinExistence type="inferred from homology"/>
<feature type="compositionally biased region" description="Low complexity" evidence="2">
    <location>
        <begin position="1"/>
        <end position="18"/>
    </location>
</feature>
<dbReference type="SUPFAM" id="SSF54518">
    <property type="entry name" value="Tubby C-terminal domain-like"/>
    <property type="match status" value="1"/>
</dbReference>
<dbReference type="Gene3D" id="2.40.160.200">
    <property type="entry name" value="LURP1-related"/>
    <property type="match status" value="1"/>
</dbReference>
<evidence type="ECO:0000256" key="2">
    <source>
        <dbReference type="SAM" id="MobiDB-lite"/>
    </source>
</evidence>
<dbReference type="InterPro" id="IPR025659">
    <property type="entry name" value="Tubby-like_C"/>
</dbReference>
<gene>
    <name evidence="3" type="ORF">WJX84_011395</name>
</gene>
<dbReference type="InterPro" id="IPR007612">
    <property type="entry name" value="LOR"/>
</dbReference>
<dbReference type="Proteomes" id="UP001485043">
    <property type="component" value="Unassembled WGS sequence"/>
</dbReference>
<dbReference type="PANTHER" id="PTHR31087">
    <property type="match status" value="1"/>
</dbReference>
<dbReference type="InterPro" id="IPR038595">
    <property type="entry name" value="LOR_sf"/>
</dbReference>
<dbReference type="EMBL" id="JALJOV010000388">
    <property type="protein sequence ID" value="KAK9864146.1"/>
    <property type="molecule type" value="Genomic_DNA"/>
</dbReference>
<feature type="region of interest" description="Disordered" evidence="2">
    <location>
        <begin position="1"/>
        <end position="26"/>
    </location>
</feature>
<sequence length="223" mass="23408">MQQGTGVAVGTVGTAPATSSMTSPAGGMVSPEYVASQEQLFYLSEKMLAFSSDDFNIKDISGHTVFKVDAALLSIKGARALTDAFKHTILTMQHKLLGAGTWSILRGNASTNETLAVVKKPHGLGKMLSSSHQGPVVTVHFSHTMALGTHAQPDMVITGDVMGKGYTITQGSTLVAEVSRALALNTSKFKLSGKDAYAVKVAAGHDCAFVLALAVIIDELYHD</sequence>